<dbReference type="InterPro" id="IPR001245">
    <property type="entry name" value="Ser-Thr/Tyr_kinase_cat_dom"/>
</dbReference>
<sequence length="358" mass="40159">MCEEDSQQIVEEIHEIKVVGVKESISSEREPYCTKQLIPQSKFSGSLPSWIGKWKEMDSLLLANNRFTGEIPREIEDCPMLKHLSLASNLLTGSIPRELEYFDASENWLSGEIPTKICGLPNLVFLNLAKNNLGGEVPRDGLILGGMIIISVFVFSLCKWVMSKRVKHRDDPEGMEETRLKGFVDQNLYFLSGSRSREPLSINVAMFEQPLLKVSLGDIVEGTDHFCKKNIIGDGGFGTVYKTCLPGGKTVAVKKLSEAKTQGNREFMAEMETLGKVKHPNLVSLLGYCSFSEEKLLVYEYMVNGSLDHWLRNQTGILELLDWSKRLKIAVGAARGLAFLHHGFLETTYTPSRYNCSL</sequence>
<evidence type="ECO:0000256" key="9">
    <source>
        <dbReference type="SAM" id="Phobius"/>
    </source>
</evidence>
<evidence type="ECO:0000259" key="10">
    <source>
        <dbReference type="PROSITE" id="PS50011"/>
    </source>
</evidence>
<feature type="transmembrane region" description="Helical" evidence="9">
    <location>
        <begin position="141"/>
        <end position="162"/>
    </location>
</feature>
<feature type="binding site" evidence="8">
    <location>
        <position position="255"/>
    </location>
    <ligand>
        <name>ATP</name>
        <dbReference type="ChEBI" id="CHEBI:30616"/>
    </ligand>
</feature>
<dbReference type="Proteomes" id="UP000694864">
    <property type="component" value="Chromosome 9"/>
</dbReference>
<evidence type="ECO:0000256" key="1">
    <source>
        <dbReference type="ARBA" id="ARBA00004370"/>
    </source>
</evidence>
<organism evidence="11 12">
    <name type="scientific">Camelina sativa</name>
    <name type="common">False flax</name>
    <name type="synonym">Myagrum sativum</name>
    <dbReference type="NCBI Taxonomy" id="90675"/>
    <lineage>
        <taxon>Eukaryota</taxon>
        <taxon>Viridiplantae</taxon>
        <taxon>Streptophyta</taxon>
        <taxon>Embryophyta</taxon>
        <taxon>Tracheophyta</taxon>
        <taxon>Spermatophyta</taxon>
        <taxon>Magnoliopsida</taxon>
        <taxon>eudicotyledons</taxon>
        <taxon>Gunneridae</taxon>
        <taxon>Pentapetalae</taxon>
        <taxon>rosids</taxon>
        <taxon>malvids</taxon>
        <taxon>Brassicales</taxon>
        <taxon>Brassicaceae</taxon>
        <taxon>Camelineae</taxon>
        <taxon>Camelina</taxon>
    </lineage>
</organism>
<keyword evidence="7" id="KW-0325">Glycoprotein</keyword>
<evidence type="ECO:0000313" key="11">
    <source>
        <dbReference type="Proteomes" id="UP000694864"/>
    </source>
</evidence>
<dbReference type="InterPro" id="IPR032675">
    <property type="entry name" value="LRR_dom_sf"/>
</dbReference>
<dbReference type="InterPro" id="IPR050647">
    <property type="entry name" value="Plant_LRR-RLKs"/>
</dbReference>
<evidence type="ECO:0000256" key="2">
    <source>
        <dbReference type="ARBA" id="ARBA00022614"/>
    </source>
</evidence>
<name>A0ABM0TTQ1_CAMSA</name>
<dbReference type="Pfam" id="PF07714">
    <property type="entry name" value="PK_Tyr_Ser-Thr"/>
    <property type="match status" value="1"/>
</dbReference>
<keyword evidence="5 9" id="KW-1133">Transmembrane helix</keyword>
<evidence type="ECO:0000256" key="3">
    <source>
        <dbReference type="ARBA" id="ARBA00022692"/>
    </source>
</evidence>
<reference evidence="12" key="2">
    <citation type="submission" date="2025-08" db="UniProtKB">
        <authorList>
            <consortium name="RefSeq"/>
        </authorList>
    </citation>
    <scope>IDENTIFICATION</scope>
    <source>
        <tissue evidence="12">Leaf</tissue>
    </source>
</reference>
<dbReference type="GeneID" id="104715545"/>
<keyword evidence="11" id="KW-1185">Reference proteome</keyword>
<dbReference type="InterPro" id="IPR001611">
    <property type="entry name" value="Leu-rich_rpt"/>
</dbReference>
<dbReference type="SMART" id="SM00219">
    <property type="entry name" value="TyrKc"/>
    <property type="match status" value="1"/>
</dbReference>
<feature type="domain" description="Protein kinase" evidence="10">
    <location>
        <begin position="226"/>
        <end position="358"/>
    </location>
</feature>
<dbReference type="RefSeq" id="XP_010431242.1">
    <property type="nucleotide sequence ID" value="XM_010432940.1"/>
</dbReference>
<dbReference type="InterPro" id="IPR000719">
    <property type="entry name" value="Prot_kinase_dom"/>
</dbReference>
<accession>A0ABM0TTQ1</accession>
<evidence type="ECO:0000256" key="4">
    <source>
        <dbReference type="ARBA" id="ARBA00022737"/>
    </source>
</evidence>
<dbReference type="Gene3D" id="3.30.200.20">
    <property type="entry name" value="Phosphorylase Kinase, domain 1"/>
    <property type="match status" value="1"/>
</dbReference>
<evidence type="ECO:0000256" key="7">
    <source>
        <dbReference type="ARBA" id="ARBA00023180"/>
    </source>
</evidence>
<dbReference type="PROSITE" id="PS50011">
    <property type="entry name" value="PROTEIN_KINASE_DOM"/>
    <property type="match status" value="1"/>
</dbReference>
<keyword evidence="8" id="KW-0067">ATP-binding</keyword>
<dbReference type="Pfam" id="PF00560">
    <property type="entry name" value="LRR_1"/>
    <property type="match status" value="1"/>
</dbReference>
<dbReference type="Gene3D" id="1.10.510.10">
    <property type="entry name" value="Transferase(Phosphotransferase) domain 1"/>
    <property type="match status" value="1"/>
</dbReference>
<dbReference type="InterPro" id="IPR017441">
    <property type="entry name" value="Protein_kinase_ATP_BS"/>
</dbReference>
<dbReference type="PANTHER" id="PTHR48056:SF58">
    <property type="entry name" value="LEUCINE-RICH REPEAT RECEPTOR PROTEIN KINASE MSP1-LIKE ISOFORM X1"/>
    <property type="match status" value="1"/>
</dbReference>
<evidence type="ECO:0000256" key="8">
    <source>
        <dbReference type="PROSITE-ProRule" id="PRU10141"/>
    </source>
</evidence>
<dbReference type="SUPFAM" id="SSF56112">
    <property type="entry name" value="Protein kinase-like (PK-like)"/>
    <property type="match status" value="1"/>
</dbReference>
<protein>
    <submittedName>
        <fullName evidence="12">Leucine-rich repeat receptor protein kinase EMS1-like</fullName>
    </submittedName>
</protein>
<dbReference type="SUPFAM" id="SSF52058">
    <property type="entry name" value="L domain-like"/>
    <property type="match status" value="1"/>
</dbReference>
<dbReference type="InterPro" id="IPR011009">
    <property type="entry name" value="Kinase-like_dom_sf"/>
</dbReference>
<evidence type="ECO:0000256" key="5">
    <source>
        <dbReference type="ARBA" id="ARBA00022989"/>
    </source>
</evidence>
<dbReference type="InterPro" id="IPR020635">
    <property type="entry name" value="Tyr_kinase_cat_dom"/>
</dbReference>
<evidence type="ECO:0000256" key="6">
    <source>
        <dbReference type="ARBA" id="ARBA00023136"/>
    </source>
</evidence>
<gene>
    <name evidence="12" type="primary">LOC104715545</name>
</gene>
<keyword evidence="4" id="KW-0677">Repeat</keyword>
<dbReference type="PANTHER" id="PTHR48056">
    <property type="entry name" value="LRR RECEPTOR-LIKE SERINE/THREONINE-PROTEIN KINASE-RELATED"/>
    <property type="match status" value="1"/>
</dbReference>
<dbReference type="PROSITE" id="PS00107">
    <property type="entry name" value="PROTEIN_KINASE_ATP"/>
    <property type="match status" value="1"/>
</dbReference>
<evidence type="ECO:0000313" key="12">
    <source>
        <dbReference type="RefSeq" id="XP_010431242.1"/>
    </source>
</evidence>
<comment type="subcellular location">
    <subcellularLocation>
        <location evidence="1">Membrane</location>
    </subcellularLocation>
</comment>
<dbReference type="Gene3D" id="3.80.10.10">
    <property type="entry name" value="Ribonuclease Inhibitor"/>
    <property type="match status" value="1"/>
</dbReference>
<keyword evidence="3 9" id="KW-0812">Transmembrane</keyword>
<proteinExistence type="predicted"/>
<keyword evidence="6 9" id="KW-0472">Membrane</keyword>
<keyword evidence="8" id="KW-0547">Nucleotide-binding</keyword>
<keyword evidence="2" id="KW-0433">Leucine-rich repeat</keyword>
<reference evidence="11" key="1">
    <citation type="journal article" date="2014" name="Nat. Commun.">
        <title>The emerging biofuel crop Camelina sativa retains a highly undifferentiated hexaploid genome structure.</title>
        <authorList>
            <person name="Kagale S."/>
            <person name="Koh C."/>
            <person name="Nixon J."/>
            <person name="Bollina V."/>
            <person name="Clarke W.E."/>
            <person name="Tuteja R."/>
            <person name="Spillane C."/>
            <person name="Robinson S.J."/>
            <person name="Links M.G."/>
            <person name="Clarke C."/>
            <person name="Higgins E.E."/>
            <person name="Huebert T."/>
            <person name="Sharpe A.G."/>
            <person name="Parkin I.A."/>
        </authorList>
    </citation>
    <scope>NUCLEOTIDE SEQUENCE [LARGE SCALE GENOMIC DNA]</scope>
    <source>
        <strain evidence="11">cv. DH55</strain>
    </source>
</reference>